<dbReference type="SMART" id="SM00714">
    <property type="entry name" value="LITAF"/>
    <property type="match status" value="1"/>
</dbReference>
<comment type="similarity">
    <text evidence="2">Belongs to the CDIP1/LITAF family.</text>
</comment>
<protein>
    <recommendedName>
        <fullName evidence="8">LITAF domain-containing protein</fullName>
    </recommendedName>
</protein>
<keyword evidence="10" id="KW-1185">Reference proteome</keyword>
<keyword evidence="3" id="KW-0479">Metal-binding</keyword>
<dbReference type="AlphaFoldDB" id="A0ABD3PNS1"/>
<evidence type="ECO:0000313" key="10">
    <source>
        <dbReference type="Proteomes" id="UP001516023"/>
    </source>
</evidence>
<gene>
    <name evidence="9" type="ORF">HJC23_001975</name>
</gene>
<evidence type="ECO:0000256" key="3">
    <source>
        <dbReference type="ARBA" id="ARBA00022723"/>
    </source>
</evidence>
<keyword evidence="5 7" id="KW-0472">Membrane</keyword>
<feature type="transmembrane region" description="Helical" evidence="7">
    <location>
        <begin position="80"/>
        <end position="109"/>
    </location>
</feature>
<feature type="region of interest" description="Disordered" evidence="6">
    <location>
        <begin position="1"/>
        <end position="39"/>
    </location>
</feature>
<evidence type="ECO:0000313" key="9">
    <source>
        <dbReference type="EMBL" id="KAL3789427.1"/>
    </source>
</evidence>
<dbReference type="Pfam" id="PF10601">
    <property type="entry name" value="zf-LITAF-like"/>
    <property type="match status" value="1"/>
</dbReference>
<dbReference type="PANTHER" id="PTHR23292:SF6">
    <property type="entry name" value="FI16602P1-RELATED"/>
    <property type="match status" value="1"/>
</dbReference>
<comment type="caution">
    <text evidence="9">The sequence shown here is derived from an EMBL/GenBank/DDBJ whole genome shotgun (WGS) entry which is preliminary data.</text>
</comment>
<evidence type="ECO:0000256" key="1">
    <source>
        <dbReference type="ARBA" id="ARBA00004170"/>
    </source>
</evidence>
<feature type="compositionally biased region" description="Basic and acidic residues" evidence="6">
    <location>
        <begin position="1"/>
        <end position="13"/>
    </location>
</feature>
<dbReference type="PANTHER" id="PTHR23292">
    <property type="entry name" value="LIPOPOLYSACCHARIDE-INDUCED TUMOR NECROSIS FACTOR-ALPHA FACTOR"/>
    <property type="match status" value="1"/>
</dbReference>
<organism evidence="9 10">
    <name type="scientific">Cyclotella cryptica</name>
    <dbReference type="NCBI Taxonomy" id="29204"/>
    <lineage>
        <taxon>Eukaryota</taxon>
        <taxon>Sar</taxon>
        <taxon>Stramenopiles</taxon>
        <taxon>Ochrophyta</taxon>
        <taxon>Bacillariophyta</taxon>
        <taxon>Coscinodiscophyceae</taxon>
        <taxon>Thalassiosirophycidae</taxon>
        <taxon>Stephanodiscales</taxon>
        <taxon>Stephanodiscaceae</taxon>
        <taxon>Cyclotella</taxon>
    </lineage>
</organism>
<dbReference type="EMBL" id="JABMIG020000141">
    <property type="protein sequence ID" value="KAL3789427.1"/>
    <property type="molecule type" value="Genomic_DNA"/>
</dbReference>
<dbReference type="Proteomes" id="UP001516023">
    <property type="component" value="Unassembled WGS sequence"/>
</dbReference>
<evidence type="ECO:0000256" key="2">
    <source>
        <dbReference type="ARBA" id="ARBA00005975"/>
    </source>
</evidence>
<feature type="domain" description="LITAF" evidence="8">
    <location>
        <begin position="42"/>
        <end position="135"/>
    </location>
</feature>
<comment type="subcellular location">
    <subcellularLocation>
        <location evidence="1">Membrane</location>
        <topology evidence="1">Peripheral membrane protein</topology>
    </subcellularLocation>
</comment>
<reference evidence="9 10" key="1">
    <citation type="journal article" date="2020" name="G3 (Bethesda)">
        <title>Improved Reference Genome for Cyclotella cryptica CCMP332, a Model for Cell Wall Morphogenesis, Salinity Adaptation, and Lipid Production in Diatoms (Bacillariophyta).</title>
        <authorList>
            <person name="Roberts W.R."/>
            <person name="Downey K.M."/>
            <person name="Ruck E.C."/>
            <person name="Traller J.C."/>
            <person name="Alverson A.J."/>
        </authorList>
    </citation>
    <scope>NUCLEOTIDE SEQUENCE [LARGE SCALE GENOMIC DNA]</scope>
    <source>
        <strain evidence="9 10">CCMP332</strain>
    </source>
</reference>
<evidence type="ECO:0000256" key="7">
    <source>
        <dbReference type="SAM" id="Phobius"/>
    </source>
</evidence>
<evidence type="ECO:0000259" key="8">
    <source>
        <dbReference type="PROSITE" id="PS51837"/>
    </source>
</evidence>
<dbReference type="PROSITE" id="PS51837">
    <property type="entry name" value="LITAF"/>
    <property type="match status" value="1"/>
</dbReference>
<dbReference type="GO" id="GO:0046872">
    <property type="term" value="F:metal ion binding"/>
    <property type="evidence" value="ECO:0007669"/>
    <property type="project" value="UniProtKB-KW"/>
</dbReference>
<evidence type="ECO:0000256" key="4">
    <source>
        <dbReference type="ARBA" id="ARBA00022833"/>
    </source>
</evidence>
<dbReference type="InterPro" id="IPR037519">
    <property type="entry name" value="LITAF_fam"/>
</dbReference>
<name>A0ABD3PNS1_9STRA</name>
<dbReference type="GO" id="GO:0016020">
    <property type="term" value="C:membrane"/>
    <property type="evidence" value="ECO:0007669"/>
    <property type="project" value="UniProtKB-SubCell"/>
</dbReference>
<proteinExistence type="inferred from homology"/>
<evidence type="ECO:0000256" key="6">
    <source>
        <dbReference type="SAM" id="MobiDB-lite"/>
    </source>
</evidence>
<keyword evidence="7" id="KW-0812">Transmembrane</keyword>
<evidence type="ECO:0000256" key="5">
    <source>
        <dbReference type="ARBA" id="ARBA00023136"/>
    </source>
</evidence>
<accession>A0ABD3PNS1</accession>
<keyword evidence="4" id="KW-0862">Zinc</keyword>
<dbReference type="InterPro" id="IPR006629">
    <property type="entry name" value="LITAF"/>
</dbReference>
<keyword evidence="7" id="KW-1133">Transmembrane helix</keyword>
<sequence length="145" mass="16273">MLSELFRKKDGTSHADYSTTLPTVQATPLPPPPTVPSSPVNVNSNVDYFLLLGRQPTMMHQCPRCSTKNIRTHVRTYPSIISWLMAIGMFLLCWPLRFVPMWLIPIAFLPLLNDKLKRSDHYCSNCSQRVGTVAPLSDCGAKTLV</sequence>